<dbReference type="GO" id="GO:0003841">
    <property type="term" value="F:1-acylglycerol-3-phosphate O-acyltransferase activity"/>
    <property type="evidence" value="ECO:0007669"/>
    <property type="project" value="TreeGrafter"/>
</dbReference>
<evidence type="ECO:0000256" key="4">
    <source>
        <dbReference type="SAM" id="Phobius"/>
    </source>
</evidence>
<sequence>MFYSVLRLFIRLGLRWYAPGLKAKDLELATYSYPTIILANHPNSFLDALVIAAYAPVKMCFLARGDIFKHPVANVVLRLLYMLPVYKRNDDEDFAVKNDFTFDECMRRLAAGQHVLIFPEGRSRNLWELQPFMNGGLTSLLERSYKAELPLQIQIYTLNYNSFRHVPKVVELVALPPLDTTDYISGYQVLAADIIRDGRNNLRDAMCVEPLTAENNVGGYNRFLHISAKIGYYTQFWFYRVWRDYVKKKTEGTIFYDSLLFSVLLFSYPLFVLLCSVLIGQFAGFFGGLFVFIFFPTTAYAMARHQQTVTETEVNIPKQNSWNRTTGSNENMEDSE</sequence>
<feature type="transmembrane region" description="Helical" evidence="4">
    <location>
        <begin position="285"/>
        <end position="303"/>
    </location>
</feature>
<accession>A0A2S9J5V8</accession>
<keyword evidence="4" id="KW-0472">Membrane</keyword>
<reference evidence="6 7" key="1">
    <citation type="submission" date="2018-02" db="EMBL/GenBank/DDBJ databases">
        <title>The draft genome of Sphingobacterium sp. 5JN-11.</title>
        <authorList>
            <person name="Liu L."/>
            <person name="Li L."/>
            <person name="Liang L."/>
            <person name="Zhang X."/>
            <person name="Wang T."/>
        </authorList>
    </citation>
    <scope>NUCLEOTIDE SEQUENCE [LARGE SCALE GENOMIC DNA]</scope>
    <source>
        <strain evidence="6 7">5JN-11</strain>
    </source>
</reference>
<dbReference type="PANTHER" id="PTHR10434:SF11">
    <property type="entry name" value="1-ACYL-SN-GLYCEROL-3-PHOSPHATE ACYLTRANSFERASE"/>
    <property type="match status" value="1"/>
</dbReference>
<protein>
    <recommendedName>
        <fullName evidence="5">Phospholipid/glycerol acyltransferase domain-containing protein</fullName>
    </recommendedName>
</protein>
<dbReference type="InterPro" id="IPR002123">
    <property type="entry name" value="Plipid/glycerol_acylTrfase"/>
</dbReference>
<dbReference type="Proteomes" id="UP000239711">
    <property type="component" value="Unassembled WGS sequence"/>
</dbReference>
<proteinExistence type="predicted"/>
<evidence type="ECO:0000256" key="3">
    <source>
        <dbReference type="ARBA" id="ARBA00023315"/>
    </source>
</evidence>
<dbReference type="OrthoDB" id="9806008at2"/>
<gene>
    <name evidence="6" type="ORF">C5745_06445</name>
</gene>
<keyword evidence="2" id="KW-0808">Transferase</keyword>
<keyword evidence="7" id="KW-1185">Reference proteome</keyword>
<comment type="caution">
    <text evidence="6">The sequence shown here is derived from an EMBL/GenBank/DDBJ whole genome shotgun (WGS) entry which is preliminary data.</text>
</comment>
<dbReference type="EMBL" id="PVBQ01000004">
    <property type="protein sequence ID" value="PRD48147.1"/>
    <property type="molecule type" value="Genomic_DNA"/>
</dbReference>
<evidence type="ECO:0000259" key="5">
    <source>
        <dbReference type="SMART" id="SM00563"/>
    </source>
</evidence>
<evidence type="ECO:0000313" key="6">
    <source>
        <dbReference type="EMBL" id="PRD48147.1"/>
    </source>
</evidence>
<dbReference type="AlphaFoldDB" id="A0A2S9J5V8"/>
<keyword evidence="4" id="KW-1133">Transmembrane helix</keyword>
<evidence type="ECO:0000256" key="1">
    <source>
        <dbReference type="ARBA" id="ARBA00005189"/>
    </source>
</evidence>
<dbReference type="Pfam" id="PF01553">
    <property type="entry name" value="Acyltransferase"/>
    <property type="match status" value="1"/>
</dbReference>
<comment type="pathway">
    <text evidence="1">Lipid metabolism.</text>
</comment>
<dbReference type="GO" id="GO:0006654">
    <property type="term" value="P:phosphatidic acid biosynthetic process"/>
    <property type="evidence" value="ECO:0007669"/>
    <property type="project" value="TreeGrafter"/>
</dbReference>
<feature type="domain" description="Phospholipid/glycerol acyltransferase" evidence="5">
    <location>
        <begin position="35"/>
        <end position="161"/>
    </location>
</feature>
<dbReference type="SUPFAM" id="SSF69593">
    <property type="entry name" value="Glycerol-3-phosphate (1)-acyltransferase"/>
    <property type="match status" value="1"/>
</dbReference>
<organism evidence="6 7">
    <name type="scientific">Sphingobacterium haloxyli</name>
    <dbReference type="NCBI Taxonomy" id="2100533"/>
    <lineage>
        <taxon>Bacteria</taxon>
        <taxon>Pseudomonadati</taxon>
        <taxon>Bacteroidota</taxon>
        <taxon>Sphingobacteriia</taxon>
        <taxon>Sphingobacteriales</taxon>
        <taxon>Sphingobacteriaceae</taxon>
        <taxon>Sphingobacterium</taxon>
    </lineage>
</organism>
<evidence type="ECO:0000313" key="7">
    <source>
        <dbReference type="Proteomes" id="UP000239711"/>
    </source>
</evidence>
<name>A0A2S9J5V8_9SPHI</name>
<feature type="transmembrane region" description="Helical" evidence="4">
    <location>
        <begin position="254"/>
        <end position="279"/>
    </location>
</feature>
<dbReference type="SMART" id="SM00563">
    <property type="entry name" value="PlsC"/>
    <property type="match status" value="1"/>
</dbReference>
<keyword evidence="4" id="KW-0812">Transmembrane</keyword>
<dbReference type="PANTHER" id="PTHR10434">
    <property type="entry name" value="1-ACYL-SN-GLYCEROL-3-PHOSPHATE ACYLTRANSFERASE"/>
    <property type="match status" value="1"/>
</dbReference>
<dbReference type="RefSeq" id="WP_105716174.1">
    <property type="nucleotide sequence ID" value="NZ_PVBQ01000004.1"/>
</dbReference>
<evidence type="ECO:0000256" key="2">
    <source>
        <dbReference type="ARBA" id="ARBA00022679"/>
    </source>
</evidence>
<keyword evidence="3" id="KW-0012">Acyltransferase</keyword>